<sequence length="161" mass="18410">MPAIKNFGLRIVFSAFLLPVFFSCDKKKPEQSLTDKNSSEITFISVSNIGGKLGHYRIIKVTRDSITAEKGITARKTHEKWNSAISAQTWKLLISSVHVKDLDKIKSSPSMQSIDGLDETFQIRTPKKSHLYVNSYVDTIHYPQFQHLKDQINQLLPQEYQ</sequence>
<evidence type="ECO:0008006" key="3">
    <source>
        <dbReference type="Google" id="ProtNLM"/>
    </source>
</evidence>
<evidence type="ECO:0000313" key="2">
    <source>
        <dbReference type="Proteomes" id="UP000028705"/>
    </source>
</evidence>
<organism evidence="1 2">
    <name type="scientific">Chryseobacterium soli</name>
    <dbReference type="NCBI Taxonomy" id="445961"/>
    <lineage>
        <taxon>Bacteria</taxon>
        <taxon>Pseudomonadati</taxon>
        <taxon>Bacteroidota</taxon>
        <taxon>Flavobacteriia</taxon>
        <taxon>Flavobacteriales</taxon>
        <taxon>Weeksellaceae</taxon>
        <taxon>Chryseobacterium group</taxon>
        <taxon>Chryseobacterium</taxon>
    </lineage>
</organism>
<evidence type="ECO:0000313" key="1">
    <source>
        <dbReference type="EMBL" id="KFF10136.1"/>
    </source>
</evidence>
<gene>
    <name evidence="1" type="ORF">IW15_21610</name>
</gene>
<accession>A0A086A0C2</accession>
<dbReference type="OrthoDB" id="1273858at2"/>
<dbReference type="EMBL" id="JPRH01000013">
    <property type="protein sequence ID" value="KFF10136.1"/>
    <property type="molecule type" value="Genomic_DNA"/>
</dbReference>
<proteinExistence type="predicted"/>
<dbReference type="RefSeq" id="WP_034715283.1">
    <property type="nucleotide sequence ID" value="NZ_JPRH01000013.1"/>
</dbReference>
<dbReference type="Proteomes" id="UP000028705">
    <property type="component" value="Unassembled WGS sequence"/>
</dbReference>
<dbReference type="eggNOG" id="ENOG5033BXE">
    <property type="taxonomic scope" value="Bacteria"/>
</dbReference>
<protein>
    <recommendedName>
        <fullName evidence="3">Lipoprotein</fullName>
    </recommendedName>
</protein>
<dbReference type="STRING" id="445961.IW15_21610"/>
<reference evidence="1 2" key="1">
    <citation type="submission" date="2014-07" db="EMBL/GenBank/DDBJ databases">
        <title>Genome of Chryseobacterium soli DSM 19298.</title>
        <authorList>
            <person name="Stropko S.J."/>
            <person name="Pipes S.E."/>
            <person name="Newman J."/>
        </authorList>
    </citation>
    <scope>NUCLEOTIDE SEQUENCE [LARGE SCALE GENOMIC DNA]</scope>
    <source>
        <strain evidence="1 2">DSM 19298</strain>
    </source>
</reference>
<comment type="caution">
    <text evidence="1">The sequence shown here is derived from an EMBL/GenBank/DDBJ whole genome shotgun (WGS) entry which is preliminary data.</text>
</comment>
<keyword evidence="2" id="KW-1185">Reference proteome</keyword>
<dbReference type="PROSITE" id="PS51257">
    <property type="entry name" value="PROKAR_LIPOPROTEIN"/>
    <property type="match status" value="1"/>
</dbReference>
<dbReference type="AlphaFoldDB" id="A0A086A0C2"/>
<name>A0A086A0C2_9FLAO</name>